<dbReference type="EMBL" id="JAULSV010000004">
    <property type="protein sequence ID" value="KAK0646092.1"/>
    <property type="molecule type" value="Genomic_DNA"/>
</dbReference>
<feature type="compositionally biased region" description="Basic and acidic residues" evidence="1">
    <location>
        <begin position="215"/>
        <end position="226"/>
    </location>
</feature>
<name>A0AA39Y750_9PEZI</name>
<reference evidence="2" key="1">
    <citation type="submission" date="2023-06" db="EMBL/GenBank/DDBJ databases">
        <title>Genome-scale phylogeny and comparative genomics of the fungal order Sordariales.</title>
        <authorList>
            <consortium name="Lawrence Berkeley National Laboratory"/>
            <person name="Hensen N."/>
            <person name="Bonometti L."/>
            <person name="Westerberg I."/>
            <person name="Brannstrom I.O."/>
            <person name="Guillou S."/>
            <person name="Cros-Aarteil S."/>
            <person name="Calhoun S."/>
            <person name="Haridas S."/>
            <person name="Kuo A."/>
            <person name="Mondo S."/>
            <person name="Pangilinan J."/>
            <person name="Riley R."/>
            <person name="Labutti K."/>
            <person name="Andreopoulos B."/>
            <person name="Lipzen A."/>
            <person name="Chen C."/>
            <person name="Yanf M."/>
            <person name="Daum C."/>
            <person name="Ng V."/>
            <person name="Clum A."/>
            <person name="Steindorff A."/>
            <person name="Ohm R."/>
            <person name="Martin F."/>
            <person name="Silar P."/>
            <person name="Natvig D."/>
            <person name="Lalanne C."/>
            <person name="Gautier V."/>
            <person name="Ament-Velasquez S.L."/>
            <person name="Kruys A."/>
            <person name="Hutchinson M.I."/>
            <person name="Powell A.J."/>
            <person name="Barry K."/>
            <person name="Miller A.N."/>
            <person name="Grigoriev I.V."/>
            <person name="Debuchy R."/>
            <person name="Gladieux P."/>
            <person name="Thoren M.H."/>
            <person name="Johannesson H."/>
        </authorList>
    </citation>
    <scope>NUCLEOTIDE SEQUENCE</scope>
    <source>
        <strain evidence="2">SMH2532-1</strain>
    </source>
</reference>
<feature type="region of interest" description="Disordered" evidence="1">
    <location>
        <begin position="16"/>
        <end position="40"/>
    </location>
</feature>
<dbReference type="AlphaFoldDB" id="A0AA39Y750"/>
<feature type="region of interest" description="Disordered" evidence="1">
    <location>
        <begin position="210"/>
        <end position="242"/>
    </location>
</feature>
<comment type="caution">
    <text evidence="2">The sequence shown here is derived from an EMBL/GenBank/DDBJ whole genome shotgun (WGS) entry which is preliminary data.</text>
</comment>
<evidence type="ECO:0000313" key="2">
    <source>
        <dbReference type="EMBL" id="KAK0646092.1"/>
    </source>
</evidence>
<proteinExistence type="predicted"/>
<evidence type="ECO:0000313" key="3">
    <source>
        <dbReference type="Proteomes" id="UP001174936"/>
    </source>
</evidence>
<keyword evidence="3" id="KW-1185">Reference proteome</keyword>
<gene>
    <name evidence="2" type="ORF">B0T16DRAFT_153284</name>
</gene>
<accession>A0AA39Y750</accession>
<dbReference type="Proteomes" id="UP001174936">
    <property type="component" value="Unassembled WGS sequence"/>
</dbReference>
<organism evidence="2 3">
    <name type="scientific">Cercophora newfieldiana</name>
    <dbReference type="NCBI Taxonomy" id="92897"/>
    <lineage>
        <taxon>Eukaryota</taxon>
        <taxon>Fungi</taxon>
        <taxon>Dikarya</taxon>
        <taxon>Ascomycota</taxon>
        <taxon>Pezizomycotina</taxon>
        <taxon>Sordariomycetes</taxon>
        <taxon>Sordariomycetidae</taxon>
        <taxon>Sordariales</taxon>
        <taxon>Lasiosphaeriaceae</taxon>
        <taxon>Cercophora</taxon>
    </lineage>
</organism>
<protein>
    <submittedName>
        <fullName evidence="2">Uncharacterized protein</fullName>
    </submittedName>
</protein>
<feature type="compositionally biased region" description="Polar residues" evidence="1">
    <location>
        <begin position="27"/>
        <end position="37"/>
    </location>
</feature>
<evidence type="ECO:0000256" key="1">
    <source>
        <dbReference type="SAM" id="MobiDB-lite"/>
    </source>
</evidence>
<sequence>MFAKLIICLLNRPREKPERTSGECAPSITSPYQSDSEAGSFGESMMRQTQTMSCFHRSWRRFSRSNCFHGTRRPFRKLNEVDERPTRVGNGSYLRYVQSGHEVKIGNKFPLKLEEQGSTIAGIQRFKRASWPSRVFRVLYIAPLGVSVLYTMPGLWQEWRTYTFLQCIAVEARRTRCGMYSTLREDIDRQICTVHERRDLLRRCRCFRAGSKTKGSPEQEVDRDANKAPSSGLLERERHPETPSWRRLGVGETACVRTQALYF</sequence>